<dbReference type="KEGG" id="bbe:BBR47_53190"/>
<dbReference type="PANTHER" id="PTHR30288:SF0">
    <property type="entry name" value="FLAGELLAR HOOK-ASSOCIATED PROTEIN 2"/>
    <property type="match status" value="1"/>
</dbReference>
<dbReference type="Proteomes" id="UP000001877">
    <property type="component" value="Chromosome"/>
</dbReference>
<evidence type="ECO:0000313" key="8">
    <source>
        <dbReference type="EMBL" id="BAH46296.1"/>
    </source>
</evidence>
<feature type="domain" description="Flagellar hook-associated protein 2 C-terminal" evidence="7">
    <location>
        <begin position="219"/>
        <end position="490"/>
    </location>
</feature>
<evidence type="ECO:0000256" key="5">
    <source>
        <dbReference type="RuleBase" id="RU362066"/>
    </source>
</evidence>
<dbReference type="InterPro" id="IPR010809">
    <property type="entry name" value="FliD_C"/>
</dbReference>
<evidence type="ECO:0000256" key="4">
    <source>
        <dbReference type="ARBA" id="ARBA00023143"/>
    </source>
</evidence>
<dbReference type="RefSeq" id="WP_015893545.1">
    <property type="nucleotide sequence ID" value="NC_012491.1"/>
</dbReference>
<evidence type="ECO:0000256" key="1">
    <source>
        <dbReference type="ARBA" id="ARBA00009764"/>
    </source>
</evidence>
<dbReference type="InterPro" id="IPR040026">
    <property type="entry name" value="FliD"/>
</dbReference>
<dbReference type="GO" id="GO:0009421">
    <property type="term" value="C:bacterial-type flagellum filament cap"/>
    <property type="evidence" value="ECO:0007669"/>
    <property type="project" value="InterPro"/>
</dbReference>
<name>C0Z6U7_BREBN</name>
<evidence type="ECO:0000256" key="2">
    <source>
        <dbReference type="ARBA" id="ARBA00011255"/>
    </source>
</evidence>
<proteinExistence type="inferred from homology"/>
<dbReference type="GO" id="GO:0071973">
    <property type="term" value="P:bacterial-type flagellum-dependent cell motility"/>
    <property type="evidence" value="ECO:0007669"/>
    <property type="project" value="TreeGrafter"/>
</dbReference>
<sequence>MGIRLTGMASGMDTEKMIKDMMKAQRQPVNRLEKSKISTEWKRDAYREMNTLLADLQKTVNDIRYSANFNKKVASSENDAIASAKVTGTPKLSSYSIEVQKLAKSEMPASMQFDIAASITSSKQQLGASFEFAIDGDTANTIKVEATDTIDSVIAKINGSGKGVEAFHIDNKLVIKSINGNNLGGDNQFDIKVQGGGDGSVLGMTAAATSNPSSTRVAGEDAVVVINGVKQTSKSNVFKYDGVEFTVKTINTGNPLTINAKTDEEAVFNSIKGFVEKYNNVIETINKKITEPKYKGYQPLLDEEKEALGDKTAEKMDKMAMSGILIRDSYLTSALNEMRRSISAPLTGTGVNSAFDTLSEIGIGGPPTGKSAYQENGKLYLNEEKLRNAISNNGADVVKLFTSFSSSTDTGTKYNESGIAERLYSNLSKAMSDITKQAGSGTVVNDDSYLSKKIGQMADDIKSWEDRLKIIENRYYKQYAAMETAMSKAQSQGSWFAQMLGQK</sequence>
<keyword evidence="9" id="KW-1185">Reference proteome</keyword>
<keyword evidence="8" id="KW-0969">Cilium</keyword>
<keyword evidence="3" id="KW-0175">Coiled coil</keyword>
<dbReference type="InterPro" id="IPR003481">
    <property type="entry name" value="FliD_N"/>
</dbReference>
<evidence type="ECO:0000256" key="3">
    <source>
        <dbReference type="ARBA" id="ARBA00023054"/>
    </source>
</evidence>
<dbReference type="PANTHER" id="PTHR30288">
    <property type="entry name" value="FLAGELLAR CAP/ASSEMBLY PROTEIN FLID"/>
    <property type="match status" value="1"/>
</dbReference>
<dbReference type="Pfam" id="PF02465">
    <property type="entry name" value="FliD_N"/>
    <property type="match status" value="1"/>
</dbReference>
<dbReference type="STRING" id="358681.BBR47_53190"/>
<gene>
    <name evidence="8" type="primary">fliD</name>
    <name evidence="8" type="ordered locus">BBR47_53190</name>
</gene>
<keyword evidence="4 5" id="KW-0975">Bacterial flagellum</keyword>
<comment type="function">
    <text evidence="5">Required for morphogenesis and for the elongation of the flagellar filament by facilitating polymerization of the flagellin monomers at the tip of growing filament. Forms a capping structure, which prevents flagellin subunits (transported through the central channel of the flagellum) from leaking out without polymerization at the distal end.</text>
</comment>
<evidence type="ECO:0000259" key="6">
    <source>
        <dbReference type="Pfam" id="PF02465"/>
    </source>
</evidence>
<accession>C0Z6U7</accession>
<dbReference type="InterPro" id="IPR010810">
    <property type="entry name" value="Flagellin_hook_IN_motif"/>
</dbReference>
<dbReference type="Pfam" id="PF07195">
    <property type="entry name" value="FliD_C"/>
    <property type="match status" value="1"/>
</dbReference>
<dbReference type="eggNOG" id="COG1345">
    <property type="taxonomic scope" value="Bacteria"/>
</dbReference>
<dbReference type="HOGENOM" id="CLU_015182_0_2_9"/>
<comment type="similarity">
    <text evidence="1 5">Belongs to the FliD family.</text>
</comment>
<reference evidence="8 9" key="1">
    <citation type="submission" date="2005-03" db="EMBL/GenBank/DDBJ databases">
        <title>Brevibacillus brevis strain 47, complete genome.</title>
        <authorList>
            <person name="Hosoyama A."/>
            <person name="Yamada R."/>
            <person name="Hongo Y."/>
            <person name="Terui Y."/>
            <person name="Ankai A."/>
            <person name="Masuyama W."/>
            <person name="Sekiguchi M."/>
            <person name="Takeda T."/>
            <person name="Asano K."/>
            <person name="Ohji S."/>
            <person name="Ichikawa N."/>
            <person name="Narita S."/>
            <person name="Aoki N."/>
            <person name="Miura H."/>
            <person name="Matsushita S."/>
            <person name="Sekigawa T."/>
            <person name="Yamagata H."/>
            <person name="Yoshikawa H."/>
            <person name="Udaka S."/>
            <person name="Tanikawa S."/>
            <person name="Fujita N."/>
        </authorList>
    </citation>
    <scope>NUCLEOTIDE SEQUENCE [LARGE SCALE GENOMIC DNA]</scope>
    <source>
        <strain evidence="9">47 / JCM 6285 / NBRC 100599</strain>
    </source>
</reference>
<keyword evidence="8" id="KW-0966">Cell projection</keyword>
<dbReference type="GO" id="GO:0009424">
    <property type="term" value="C:bacterial-type flagellum hook"/>
    <property type="evidence" value="ECO:0007669"/>
    <property type="project" value="UniProtKB-UniRule"/>
</dbReference>
<dbReference type="EMBL" id="AP008955">
    <property type="protein sequence ID" value="BAH46296.1"/>
    <property type="molecule type" value="Genomic_DNA"/>
</dbReference>
<comment type="subunit">
    <text evidence="2 5">Homopentamer.</text>
</comment>
<feature type="domain" description="Flagellar hook-associated protein 2 N-terminal" evidence="6">
    <location>
        <begin position="10"/>
        <end position="105"/>
    </location>
</feature>
<dbReference type="GO" id="GO:0007155">
    <property type="term" value="P:cell adhesion"/>
    <property type="evidence" value="ECO:0007669"/>
    <property type="project" value="InterPro"/>
</dbReference>
<comment type="subcellular location">
    <subcellularLocation>
        <location evidence="5">Secreted</location>
    </subcellularLocation>
    <subcellularLocation>
        <location evidence="5">Bacterial flagellum</location>
    </subcellularLocation>
</comment>
<keyword evidence="8" id="KW-0282">Flagellum</keyword>
<dbReference type="Pfam" id="PF07196">
    <property type="entry name" value="Flagellin_IN"/>
    <property type="match status" value="1"/>
</dbReference>
<keyword evidence="5" id="KW-0964">Secreted</keyword>
<evidence type="ECO:0000259" key="7">
    <source>
        <dbReference type="Pfam" id="PF07195"/>
    </source>
</evidence>
<organism evidence="8 9">
    <name type="scientific">Brevibacillus brevis (strain 47 / JCM 6285 / NBRC 100599)</name>
    <dbReference type="NCBI Taxonomy" id="358681"/>
    <lineage>
        <taxon>Bacteria</taxon>
        <taxon>Bacillati</taxon>
        <taxon>Bacillota</taxon>
        <taxon>Bacilli</taxon>
        <taxon>Bacillales</taxon>
        <taxon>Paenibacillaceae</taxon>
        <taxon>Brevibacillus</taxon>
    </lineage>
</organism>
<protein>
    <recommendedName>
        <fullName evidence="5">Flagellar hook-associated protein 2</fullName>
        <shortName evidence="5">HAP2</shortName>
    </recommendedName>
    <alternativeName>
        <fullName evidence="5">Flagellar cap protein</fullName>
    </alternativeName>
</protein>
<evidence type="ECO:0000313" key="9">
    <source>
        <dbReference type="Proteomes" id="UP000001877"/>
    </source>
</evidence>
<dbReference type="AlphaFoldDB" id="C0Z6U7"/>
<dbReference type="GO" id="GO:0005576">
    <property type="term" value="C:extracellular region"/>
    <property type="evidence" value="ECO:0007669"/>
    <property type="project" value="UniProtKB-SubCell"/>
</dbReference>